<evidence type="ECO:0000256" key="6">
    <source>
        <dbReference type="ARBA" id="ARBA00023012"/>
    </source>
</evidence>
<dbReference type="InterPro" id="IPR050736">
    <property type="entry name" value="Sensor_HK_Regulatory"/>
</dbReference>
<sequence length="415" mass="44037">MNAPPAWLLRAAPTDPNAVDQWVSSPARLAAVASTGLDGSEPEESFDSLTKLAARLLKVPASFISVVGADRDFYKSQVGFPEPLAQARALPGRTFCHYTLAADQVLVIDDTHADPVWRAVPTVQTLGVRAYVGVPLRVGGETVGSFCVIDMEPRRWSDEELETLRQLAISAGRELGLRAALAEARADSEDARALARSREEVVAVVAHDLRTPLQILQLSATLLQRQMPQEQRPVIGRMVKAIDSMKSMAEGLLSSSALLAPSAGRSRAVGASELARDAVAMMAPIAERAGIELQLSALDEASISIDYARMLRVLGNVIGNAIKYSPSGTAVLVGATRMGAELLLTVTDQGRGMTATELERAFDSGWQGAEGMVRGDGAGLGLFIVRTLVEEHGGRVEIASQPGLGTALTVVLPCQ</sequence>
<dbReference type="InterPro" id="IPR003594">
    <property type="entry name" value="HATPase_dom"/>
</dbReference>
<organism evidence="8 9">
    <name type="scientific">Caenimonas terrae</name>
    <dbReference type="NCBI Taxonomy" id="696074"/>
    <lineage>
        <taxon>Bacteria</taxon>
        <taxon>Pseudomonadati</taxon>
        <taxon>Pseudomonadota</taxon>
        <taxon>Betaproteobacteria</taxon>
        <taxon>Burkholderiales</taxon>
        <taxon>Comamonadaceae</taxon>
        <taxon>Caenimonas</taxon>
    </lineage>
</organism>
<dbReference type="PANTHER" id="PTHR43711:SF1">
    <property type="entry name" value="HISTIDINE KINASE 1"/>
    <property type="match status" value="1"/>
</dbReference>
<accession>A0ABW0NIH6</accession>
<evidence type="ECO:0000256" key="3">
    <source>
        <dbReference type="ARBA" id="ARBA00022553"/>
    </source>
</evidence>
<comment type="caution">
    <text evidence="8">The sequence shown here is derived from an EMBL/GenBank/DDBJ whole genome shotgun (WGS) entry which is preliminary data.</text>
</comment>
<dbReference type="InterPro" id="IPR036097">
    <property type="entry name" value="HisK_dim/P_sf"/>
</dbReference>
<dbReference type="EMBL" id="JBHSMF010000010">
    <property type="protein sequence ID" value="MFC5499842.1"/>
    <property type="molecule type" value="Genomic_DNA"/>
</dbReference>
<dbReference type="SUPFAM" id="SSF55781">
    <property type="entry name" value="GAF domain-like"/>
    <property type="match status" value="1"/>
</dbReference>
<dbReference type="Gene3D" id="3.30.565.10">
    <property type="entry name" value="Histidine kinase-like ATPase, C-terminal domain"/>
    <property type="match status" value="1"/>
</dbReference>
<evidence type="ECO:0000256" key="5">
    <source>
        <dbReference type="ARBA" id="ARBA00022777"/>
    </source>
</evidence>
<dbReference type="SUPFAM" id="SSF47384">
    <property type="entry name" value="Homodimeric domain of signal transducing histidine kinase"/>
    <property type="match status" value="1"/>
</dbReference>
<dbReference type="SMART" id="SM00388">
    <property type="entry name" value="HisKA"/>
    <property type="match status" value="1"/>
</dbReference>
<dbReference type="InterPro" id="IPR005467">
    <property type="entry name" value="His_kinase_dom"/>
</dbReference>
<dbReference type="Pfam" id="PF00512">
    <property type="entry name" value="HisKA"/>
    <property type="match status" value="1"/>
</dbReference>
<dbReference type="InterPro" id="IPR003661">
    <property type="entry name" value="HisK_dim/P_dom"/>
</dbReference>
<gene>
    <name evidence="8" type="ORF">ACFPOE_20035</name>
</gene>
<dbReference type="PROSITE" id="PS50109">
    <property type="entry name" value="HIS_KIN"/>
    <property type="match status" value="1"/>
</dbReference>
<protein>
    <recommendedName>
        <fullName evidence="2">histidine kinase</fullName>
        <ecNumber evidence="2">2.7.13.3</ecNumber>
    </recommendedName>
</protein>
<dbReference type="InterPro" id="IPR004358">
    <property type="entry name" value="Sig_transdc_His_kin-like_C"/>
</dbReference>
<keyword evidence="4" id="KW-0808">Transferase</keyword>
<dbReference type="Gene3D" id="1.10.287.130">
    <property type="match status" value="1"/>
</dbReference>
<dbReference type="CDD" id="cd00082">
    <property type="entry name" value="HisKA"/>
    <property type="match status" value="1"/>
</dbReference>
<comment type="catalytic activity">
    <reaction evidence="1">
        <text>ATP + protein L-histidine = ADP + protein N-phospho-L-histidine.</text>
        <dbReference type="EC" id="2.7.13.3"/>
    </reaction>
</comment>
<evidence type="ECO:0000256" key="4">
    <source>
        <dbReference type="ARBA" id="ARBA00022679"/>
    </source>
</evidence>
<dbReference type="PRINTS" id="PR00344">
    <property type="entry name" value="BCTRLSENSOR"/>
</dbReference>
<feature type="domain" description="Histidine kinase" evidence="7">
    <location>
        <begin position="204"/>
        <end position="415"/>
    </location>
</feature>
<dbReference type="InterPro" id="IPR003018">
    <property type="entry name" value="GAF"/>
</dbReference>
<dbReference type="RefSeq" id="WP_376852090.1">
    <property type="nucleotide sequence ID" value="NZ_JBHSMF010000010.1"/>
</dbReference>
<keyword evidence="6" id="KW-0902">Two-component regulatory system</keyword>
<keyword evidence="9" id="KW-1185">Reference proteome</keyword>
<keyword evidence="3" id="KW-0597">Phosphoprotein</keyword>
<evidence type="ECO:0000313" key="9">
    <source>
        <dbReference type="Proteomes" id="UP001596037"/>
    </source>
</evidence>
<dbReference type="SMART" id="SM00387">
    <property type="entry name" value="HATPase_c"/>
    <property type="match status" value="1"/>
</dbReference>
<evidence type="ECO:0000259" key="7">
    <source>
        <dbReference type="PROSITE" id="PS50109"/>
    </source>
</evidence>
<dbReference type="CDD" id="cd00075">
    <property type="entry name" value="HATPase"/>
    <property type="match status" value="1"/>
</dbReference>
<evidence type="ECO:0000313" key="8">
    <source>
        <dbReference type="EMBL" id="MFC5499842.1"/>
    </source>
</evidence>
<dbReference type="SUPFAM" id="SSF55874">
    <property type="entry name" value="ATPase domain of HSP90 chaperone/DNA topoisomerase II/histidine kinase"/>
    <property type="match status" value="1"/>
</dbReference>
<name>A0ABW0NIH6_9BURK</name>
<dbReference type="Proteomes" id="UP001596037">
    <property type="component" value="Unassembled WGS sequence"/>
</dbReference>
<dbReference type="Gene3D" id="3.30.450.40">
    <property type="match status" value="1"/>
</dbReference>
<dbReference type="InterPro" id="IPR029016">
    <property type="entry name" value="GAF-like_dom_sf"/>
</dbReference>
<evidence type="ECO:0000256" key="2">
    <source>
        <dbReference type="ARBA" id="ARBA00012438"/>
    </source>
</evidence>
<reference evidence="9" key="1">
    <citation type="journal article" date="2019" name="Int. J. Syst. Evol. Microbiol.">
        <title>The Global Catalogue of Microorganisms (GCM) 10K type strain sequencing project: providing services to taxonomists for standard genome sequencing and annotation.</title>
        <authorList>
            <consortium name="The Broad Institute Genomics Platform"/>
            <consortium name="The Broad Institute Genome Sequencing Center for Infectious Disease"/>
            <person name="Wu L."/>
            <person name="Ma J."/>
        </authorList>
    </citation>
    <scope>NUCLEOTIDE SEQUENCE [LARGE SCALE GENOMIC DNA]</scope>
    <source>
        <strain evidence="9">CCUG 57401</strain>
    </source>
</reference>
<dbReference type="SMART" id="SM00065">
    <property type="entry name" value="GAF"/>
    <property type="match status" value="1"/>
</dbReference>
<dbReference type="Pfam" id="PF01590">
    <property type="entry name" value="GAF"/>
    <property type="match status" value="1"/>
</dbReference>
<dbReference type="PANTHER" id="PTHR43711">
    <property type="entry name" value="TWO-COMPONENT HISTIDINE KINASE"/>
    <property type="match status" value="1"/>
</dbReference>
<dbReference type="GO" id="GO:0016301">
    <property type="term" value="F:kinase activity"/>
    <property type="evidence" value="ECO:0007669"/>
    <property type="project" value="UniProtKB-KW"/>
</dbReference>
<dbReference type="EC" id="2.7.13.3" evidence="2"/>
<keyword evidence="5 8" id="KW-0418">Kinase</keyword>
<dbReference type="InterPro" id="IPR036890">
    <property type="entry name" value="HATPase_C_sf"/>
</dbReference>
<evidence type="ECO:0000256" key="1">
    <source>
        <dbReference type="ARBA" id="ARBA00000085"/>
    </source>
</evidence>
<dbReference type="Pfam" id="PF02518">
    <property type="entry name" value="HATPase_c"/>
    <property type="match status" value="1"/>
</dbReference>
<proteinExistence type="predicted"/>